<evidence type="ECO:0000259" key="8">
    <source>
        <dbReference type="PROSITE" id="PS50089"/>
    </source>
</evidence>
<evidence type="ECO:0000256" key="6">
    <source>
        <dbReference type="PROSITE-ProRule" id="PRU00175"/>
    </source>
</evidence>
<dbReference type="PANTHER" id="PTHR15710">
    <property type="entry name" value="E3 UBIQUITIN-PROTEIN LIGASE PRAJA"/>
    <property type="match status" value="1"/>
</dbReference>
<organism evidence="9 10">
    <name type="scientific">Xanthoceras sorbifolium</name>
    <dbReference type="NCBI Taxonomy" id="99658"/>
    <lineage>
        <taxon>Eukaryota</taxon>
        <taxon>Viridiplantae</taxon>
        <taxon>Streptophyta</taxon>
        <taxon>Embryophyta</taxon>
        <taxon>Tracheophyta</taxon>
        <taxon>Spermatophyta</taxon>
        <taxon>Magnoliopsida</taxon>
        <taxon>eudicotyledons</taxon>
        <taxon>Gunneridae</taxon>
        <taxon>Pentapetalae</taxon>
        <taxon>rosids</taxon>
        <taxon>malvids</taxon>
        <taxon>Sapindales</taxon>
        <taxon>Sapindaceae</taxon>
        <taxon>Xanthoceroideae</taxon>
        <taxon>Xanthoceras</taxon>
    </lineage>
</organism>
<dbReference type="SMART" id="SM00184">
    <property type="entry name" value="RING"/>
    <property type="match status" value="1"/>
</dbReference>
<dbReference type="PANTHER" id="PTHR15710:SF108">
    <property type="entry name" value="OS03G0286100 PROTEIN"/>
    <property type="match status" value="1"/>
</dbReference>
<name>A0ABQ8GY59_9ROSI</name>
<dbReference type="PROSITE" id="PS50089">
    <property type="entry name" value="ZF_RING_2"/>
    <property type="match status" value="1"/>
</dbReference>
<dbReference type="Pfam" id="PF13639">
    <property type="entry name" value="zf-RING_2"/>
    <property type="match status" value="1"/>
</dbReference>
<feature type="compositionally biased region" description="Basic residues" evidence="7">
    <location>
        <begin position="50"/>
        <end position="59"/>
    </location>
</feature>
<evidence type="ECO:0000313" key="9">
    <source>
        <dbReference type="EMBL" id="KAH7519100.1"/>
    </source>
</evidence>
<comment type="catalytic activity">
    <reaction evidence="1">
        <text>S-ubiquitinyl-[E2 ubiquitin-conjugating enzyme]-L-cysteine + [acceptor protein]-L-lysine = [E2 ubiquitin-conjugating enzyme]-L-cysteine + N(6)-ubiquitinyl-[acceptor protein]-L-lysine.</text>
        <dbReference type="EC" id="2.3.2.27"/>
    </reaction>
</comment>
<evidence type="ECO:0000256" key="3">
    <source>
        <dbReference type="ARBA" id="ARBA00022723"/>
    </source>
</evidence>
<feature type="domain" description="RING-type" evidence="8">
    <location>
        <begin position="406"/>
        <end position="447"/>
    </location>
</feature>
<dbReference type="EC" id="2.3.2.27" evidence="2"/>
<gene>
    <name evidence="9" type="ORF">JRO89_XSUnG0137600</name>
</gene>
<evidence type="ECO:0000256" key="7">
    <source>
        <dbReference type="SAM" id="MobiDB-lite"/>
    </source>
</evidence>
<evidence type="ECO:0000256" key="5">
    <source>
        <dbReference type="ARBA" id="ARBA00022833"/>
    </source>
</evidence>
<keyword evidence="5" id="KW-0862">Zinc</keyword>
<dbReference type="Proteomes" id="UP000827721">
    <property type="component" value="Unassembled WGS sequence"/>
</dbReference>
<dbReference type="InterPro" id="IPR001841">
    <property type="entry name" value="Znf_RING"/>
</dbReference>
<accession>A0ABQ8GY59</accession>
<keyword evidence="10" id="KW-1185">Reference proteome</keyword>
<dbReference type="InterPro" id="IPR013083">
    <property type="entry name" value="Znf_RING/FYVE/PHD"/>
</dbReference>
<keyword evidence="3" id="KW-0479">Metal-binding</keyword>
<evidence type="ECO:0000313" key="10">
    <source>
        <dbReference type="Proteomes" id="UP000827721"/>
    </source>
</evidence>
<dbReference type="EMBL" id="JAFEMO010000352">
    <property type="protein sequence ID" value="KAH7519100.1"/>
    <property type="molecule type" value="Genomic_DNA"/>
</dbReference>
<evidence type="ECO:0000256" key="2">
    <source>
        <dbReference type="ARBA" id="ARBA00012483"/>
    </source>
</evidence>
<dbReference type="Gene3D" id="3.30.40.10">
    <property type="entry name" value="Zinc/RING finger domain, C3HC4 (zinc finger)"/>
    <property type="match status" value="1"/>
</dbReference>
<dbReference type="SUPFAM" id="SSF57850">
    <property type="entry name" value="RING/U-box"/>
    <property type="match status" value="1"/>
</dbReference>
<keyword evidence="4 6" id="KW-0863">Zinc-finger</keyword>
<feature type="region of interest" description="Disordered" evidence="7">
    <location>
        <begin position="38"/>
        <end position="64"/>
    </location>
</feature>
<comment type="caution">
    <text evidence="9">The sequence shown here is derived from an EMBL/GenBank/DDBJ whole genome shotgun (WGS) entry which is preliminary data.</text>
</comment>
<evidence type="ECO:0000256" key="1">
    <source>
        <dbReference type="ARBA" id="ARBA00000900"/>
    </source>
</evidence>
<protein>
    <recommendedName>
        <fullName evidence="2">RING-type E3 ubiquitin transferase</fullName>
        <ecNumber evidence="2">2.3.2.27</ecNumber>
    </recommendedName>
</protein>
<proteinExistence type="predicted"/>
<reference evidence="9 10" key="1">
    <citation type="submission" date="2021-02" db="EMBL/GenBank/DDBJ databases">
        <title>Plant Genome Project.</title>
        <authorList>
            <person name="Zhang R.-G."/>
        </authorList>
    </citation>
    <scope>NUCLEOTIDE SEQUENCE [LARGE SCALE GENOMIC DNA]</scope>
    <source>
        <tissue evidence="9">Leaves</tissue>
    </source>
</reference>
<sequence>MAQVSSYLHLHHDLEDETQTLDSLPYWSHPDFDLYSEEPEFEPSSDSHHRLLRGHHQHHQQSSVHIHFEVSDTESLTGNDPDLLDHRENQVNFVMDLLQQRVEQSQVMRGNTNSNPDPLNRSDFGLIDGNNELDNIDNLDLDLGLGLGFGVLNNRENENRSSNSNTNNGYNDENSNNCGFIIDDIDNDDVDDFFVERRVSGEVGSSGLRVIGFGSDSDSDDDNQHEFALGISLVHSGDEYVDEDDHNDGTSIPLCWDSLQLEDNREANEDFEWEEVDGRVDEREVLSMFIDDNDDENSISVSISPIIAPEDVVSVERVGALGNLEWEFLLNANNLEANSEMDNDNEPFFGDHDDFFHTAEYDMLFGQFTENENAWMGRPPASKSVVENLPEVVLTQEDVESNNALCAVCKDEINIGEKAKQLPCAHRYHGDCIVPWLGIRNTCPVCRYELPTDDAGYERRRNRRTPHSL</sequence>
<evidence type="ECO:0000256" key="4">
    <source>
        <dbReference type="ARBA" id="ARBA00022771"/>
    </source>
</evidence>